<dbReference type="Proteomes" id="UP000460626">
    <property type="component" value="Unassembled WGS sequence"/>
</dbReference>
<accession>A0A845A3L1</accession>
<protein>
    <submittedName>
        <fullName evidence="1">Uncharacterized protein</fullName>
    </submittedName>
</protein>
<dbReference type="Gene3D" id="3.30.2000.20">
    <property type="match status" value="1"/>
</dbReference>
<dbReference type="EMBL" id="WTYH01000001">
    <property type="protein sequence ID" value="MXO94294.1"/>
    <property type="molecule type" value="Genomic_DNA"/>
</dbReference>
<sequence length="115" mass="12967">MTLFDNQPAIDVPENTLWCRFSITAGASFHDAGSSQSGLYIQQGRVWLQVFVPEQTGTADGDELLDRFGAIFSHAILDDYAIRCRLPDYGREPSIDDGYMMVTASIPWEARRRYS</sequence>
<comment type="caution">
    <text evidence="1">The sequence shown here is derived from an EMBL/GenBank/DDBJ whole genome shotgun (WGS) entry which is preliminary data.</text>
</comment>
<dbReference type="OrthoDB" id="6649503at2"/>
<name>A0A845A3L1_9SPHN</name>
<gene>
    <name evidence="1" type="ORF">GRI62_11875</name>
</gene>
<reference evidence="1 2" key="1">
    <citation type="submission" date="2019-12" db="EMBL/GenBank/DDBJ databases">
        <title>Genomic-based taxomic classification of the family Erythrobacteraceae.</title>
        <authorList>
            <person name="Xu L."/>
        </authorList>
    </citation>
    <scope>NUCLEOTIDE SEQUENCE [LARGE SCALE GENOMIC DNA]</scope>
    <source>
        <strain evidence="1 2">RC4-10-4</strain>
    </source>
</reference>
<evidence type="ECO:0000313" key="1">
    <source>
        <dbReference type="EMBL" id="MXO94294.1"/>
    </source>
</evidence>
<dbReference type="RefSeq" id="WP_131453529.1">
    <property type="nucleotide sequence ID" value="NZ_BMJK01000002.1"/>
</dbReference>
<organism evidence="1 2">
    <name type="scientific">Aurantiacibacter arachoides</name>
    <dbReference type="NCBI Taxonomy" id="1850444"/>
    <lineage>
        <taxon>Bacteria</taxon>
        <taxon>Pseudomonadati</taxon>
        <taxon>Pseudomonadota</taxon>
        <taxon>Alphaproteobacteria</taxon>
        <taxon>Sphingomonadales</taxon>
        <taxon>Erythrobacteraceae</taxon>
        <taxon>Aurantiacibacter</taxon>
    </lineage>
</organism>
<proteinExistence type="predicted"/>
<evidence type="ECO:0000313" key="2">
    <source>
        <dbReference type="Proteomes" id="UP000460626"/>
    </source>
</evidence>
<keyword evidence="2" id="KW-1185">Reference proteome</keyword>
<dbReference type="AlphaFoldDB" id="A0A845A3L1"/>